<organism evidence="1 2">
    <name type="scientific">Emergomyces pasteurianus Ep9510</name>
    <dbReference type="NCBI Taxonomy" id="1447872"/>
    <lineage>
        <taxon>Eukaryota</taxon>
        <taxon>Fungi</taxon>
        <taxon>Dikarya</taxon>
        <taxon>Ascomycota</taxon>
        <taxon>Pezizomycotina</taxon>
        <taxon>Eurotiomycetes</taxon>
        <taxon>Eurotiomycetidae</taxon>
        <taxon>Onygenales</taxon>
        <taxon>Ajellomycetaceae</taxon>
        <taxon>Emergomyces</taxon>
    </lineage>
</organism>
<evidence type="ECO:0000313" key="2">
    <source>
        <dbReference type="Proteomes" id="UP000182235"/>
    </source>
</evidence>
<dbReference type="OrthoDB" id="10527193at2759"/>
<evidence type="ECO:0000313" key="1">
    <source>
        <dbReference type="EMBL" id="OJD11470.1"/>
    </source>
</evidence>
<dbReference type="Proteomes" id="UP000182235">
    <property type="component" value="Unassembled WGS sequence"/>
</dbReference>
<keyword evidence="2" id="KW-1185">Reference proteome</keyword>
<dbReference type="STRING" id="1447872.A0A1J9P5Q7"/>
<sequence>MLVDFERAEMRNALSAISPNLGLKRRRLEKNRSTFSKELSKAQINLKRSVTFKDLPGDLNNVWLSCRIIIAIMESHSTDPTSSIPGTSCFAWPSVNKYMLDTETTIRAILRRFFLVRLLDQRLHRENHYKCRRSALAAVEQNVGKLVEDIDASRRADIIERETSRWIYVAEQRDRIDGSSAWV</sequence>
<reference evidence="1 2" key="1">
    <citation type="submission" date="2015-07" db="EMBL/GenBank/DDBJ databases">
        <title>Emmonsia species relationships and genome sequence.</title>
        <authorList>
            <consortium name="The Broad Institute Genomics Platform"/>
            <person name="Cuomo C.A."/>
            <person name="Munoz J.F."/>
            <person name="Imamovic A."/>
            <person name="Priest M.E."/>
            <person name="Young S."/>
            <person name="Clay O.K."/>
            <person name="McEwen J.G."/>
        </authorList>
    </citation>
    <scope>NUCLEOTIDE SEQUENCE [LARGE SCALE GENOMIC DNA]</scope>
    <source>
        <strain evidence="1 2">UAMH 9510</strain>
    </source>
</reference>
<dbReference type="EMBL" id="LGRN01000543">
    <property type="protein sequence ID" value="OJD11470.1"/>
    <property type="molecule type" value="Genomic_DNA"/>
</dbReference>
<dbReference type="AlphaFoldDB" id="A0A1J9P5Q7"/>
<gene>
    <name evidence="1" type="ORF">AJ78_07776</name>
</gene>
<protein>
    <submittedName>
        <fullName evidence="1">Uncharacterized protein</fullName>
    </submittedName>
</protein>
<accession>A0A1J9P5Q7</accession>
<proteinExistence type="predicted"/>
<dbReference type="VEuPathDB" id="FungiDB:AJ78_07776"/>
<name>A0A1J9P5Q7_9EURO</name>
<comment type="caution">
    <text evidence="1">The sequence shown here is derived from an EMBL/GenBank/DDBJ whole genome shotgun (WGS) entry which is preliminary data.</text>
</comment>